<accession>A0A178UFV7</accession>
<reference evidence="6" key="1">
    <citation type="journal article" date="2016" name="Proc. Natl. Acad. Sci. U.S.A.">
        <title>Chromosome-level assembly of Arabidopsis thaliana Ler reveals the extent of translocation and inversion polymorphisms.</title>
        <authorList>
            <person name="Zapata L."/>
            <person name="Ding J."/>
            <person name="Willing E.M."/>
            <person name="Hartwig B."/>
            <person name="Bezdan D."/>
            <person name="Jiao W.B."/>
            <person name="Patel V."/>
            <person name="Velikkakam James G."/>
            <person name="Koornneef M."/>
            <person name="Ossowski S."/>
            <person name="Schneeberger K."/>
        </authorList>
    </citation>
    <scope>NUCLEOTIDE SEQUENCE [LARGE SCALE GENOMIC DNA]</scope>
    <source>
        <strain evidence="6">cv. Landsberg erecta</strain>
    </source>
</reference>
<gene>
    <name evidence="5" type="ordered locus">AXX17_At5g19410</name>
</gene>
<evidence type="ECO:0000256" key="3">
    <source>
        <dbReference type="SAM" id="MobiDB-lite"/>
    </source>
</evidence>
<proteinExistence type="predicted"/>
<comment type="caution">
    <text evidence="5">The sequence shown here is derived from an EMBL/GenBank/DDBJ whole genome shotgun (WGS) entry which is preliminary data.</text>
</comment>
<evidence type="ECO:0000313" key="5">
    <source>
        <dbReference type="EMBL" id="OAO92796.1"/>
    </source>
</evidence>
<dbReference type="Gene3D" id="1.10.20.10">
    <property type="entry name" value="Histone, subunit A"/>
    <property type="match status" value="1"/>
</dbReference>
<protein>
    <recommendedName>
        <fullName evidence="4">Transcription factor CBF/NF-Y/archaeal histone domain-containing protein</fullName>
    </recommendedName>
</protein>
<dbReference type="InterPro" id="IPR009072">
    <property type="entry name" value="Histone-fold"/>
</dbReference>
<dbReference type="GO" id="GO:0005634">
    <property type="term" value="C:nucleus"/>
    <property type="evidence" value="ECO:0007669"/>
    <property type="project" value="UniProtKB-SubCell"/>
</dbReference>
<dbReference type="GO" id="GO:0046982">
    <property type="term" value="F:protein heterodimerization activity"/>
    <property type="evidence" value="ECO:0007669"/>
    <property type="project" value="InterPro"/>
</dbReference>
<dbReference type="PANTHER" id="PTHR10252">
    <property type="entry name" value="HISTONE-LIKE TRANSCRIPTION FACTOR CCAAT-RELATED"/>
    <property type="match status" value="1"/>
</dbReference>
<dbReference type="Proteomes" id="UP000078284">
    <property type="component" value="Chromosome 5"/>
</dbReference>
<sequence>MKKKLQTRFPATRIKKIMQTDEEVGKIAMAVPLLVSKALELFLQDLCNHTYDVTLSRGAKTVNAFHLKQCVQATNVFDFLRDTVAKVPDLGGSDTEDQSATKRRKVVDGSSCNDEDMIKTTQMHEVKHTSGGRGRRGRGRGRSSGRTGSGLSLKFEEDLEDGSPESSRTPSPENGSLSHDDTSWKKVASHNNHHSSNSEVKVRNFDLNVELDENGDTATWLETQLERSPDYPLEINEMKIDPDDQQQASASDEEDYDEESIDQE</sequence>
<evidence type="ECO:0000259" key="4">
    <source>
        <dbReference type="Pfam" id="PF00808"/>
    </source>
</evidence>
<evidence type="ECO:0000256" key="2">
    <source>
        <dbReference type="ARBA" id="ARBA00023242"/>
    </source>
</evidence>
<dbReference type="AlphaFoldDB" id="A0A178UFV7"/>
<evidence type="ECO:0000256" key="1">
    <source>
        <dbReference type="ARBA" id="ARBA00004123"/>
    </source>
</evidence>
<evidence type="ECO:0000313" key="6">
    <source>
        <dbReference type="Proteomes" id="UP000078284"/>
    </source>
</evidence>
<dbReference type="CDD" id="cd22906">
    <property type="entry name" value="HFD_DRAP1"/>
    <property type="match status" value="1"/>
</dbReference>
<dbReference type="SUPFAM" id="SSF47113">
    <property type="entry name" value="Histone-fold"/>
    <property type="match status" value="1"/>
</dbReference>
<feature type="region of interest" description="Disordered" evidence="3">
    <location>
        <begin position="236"/>
        <end position="264"/>
    </location>
</feature>
<dbReference type="EMBL" id="LUHQ01000005">
    <property type="protein sequence ID" value="OAO92796.1"/>
    <property type="molecule type" value="Genomic_DNA"/>
</dbReference>
<feature type="compositionally biased region" description="Acidic residues" evidence="3">
    <location>
        <begin position="251"/>
        <end position="264"/>
    </location>
</feature>
<dbReference type="Pfam" id="PF00808">
    <property type="entry name" value="CBFD_NFYB_HMF"/>
    <property type="match status" value="1"/>
</dbReference>
<dbReference type="InterPro" id="IPR050568">
    <property type="entry name" value="Transcr_DNA_Rep_Reg"/>
</dbReference>
<feature type="region of interest" description="Disordered" evidence="3">
    <location>
        <begin position="88"/>
        <end position="199"/>
    </location>
</feature>
<feature type="domain" description="Transcription factor CBF/NF-Y/archaeal histone" evidence="4">
    <location>
        <begin position="8"/>
        <end position="71"/>
    </location>
</feature>
<feature type="compositionally biased region" description="Basic residues" evidence="3">
    <location>
        <begin position="133"/>
        <end position="143"/>
    </location>
</feature>
<name>A0A178UFV7_ARATH</name>
<feature type="compositionally biased region" description="Polar residues" evidence="3">
    <location>
        <begin position="164"/>
        <end position="177"/>
    </location>
</feature>
<feature type="compositionally biased region" description="Basic and acidic residues" evidence="3">
    <location>
        <begin position="116"/>
        <end position="128"/>
    </location>
</feature>
<organism evidence="5 6">
    <name type="scientific">Arabidopsis thaliana</name>
    <name type="common">Mouse-ear cress</name>
    <dbReference type="NCBI Taxonomy" id="3702"/>
    <lineage>
        <taxon>Eukaryota</taxon>
        <taxon>Viridiplantae</taxon>
        <taxon>Streptophyta</taxon>
        <taxon>Embryophyta</taxon>
        <taxon>Tracheophyta</taxon>
        <taxon>Spermatophyta</taxon>
        <taxon>Magnoliopsida</taxon>
        <taxon>eudicotyledons</taxon>
        <taxon>Gunneridae</taxon>
        <taxon>Pentapetalae</taxon>
        <taxon>rosids</taxon>
        <taxon>malvids</taxon>
        <taxon>Brassicales</taxon>
        <taxon>Brassicaceae</taxon>
        <taxon>Camelineae</taxon>
        <taxon>Arabidopsis</taxon>
    </lineage>
</organism>
<keyword evidence="2" id="KW-0539">Nucleus</keyword>
<dbReference type="PANTHER" id="PTHR10252:SF131">
    <property type="entry name" value="HISTONE SUPERFAMILY PROTEIN"/>
    <property type="match status" value="1"/>
</dbReference>
<dbReference type="FunFam" id="1.10.20.10:FF:000038">
    <property type="entry name" value="dr1-associated corepressor homolog"/>
    <property type="match status" value="1"/>
</dbReference>
<dbReference type="ExpressionAtlas" id="A0A178UFV7">
    <property type="expression patterns" value="baseline and differential"/>
</dbReference>
<dbReference type="InterPro" id="IPR003958">
    <property type="entry name" value="CBFA_NFYB_domain"/>
</dbReference>
<comment type="subcellular location">
    <subcellularLocation>
        <location evidence="1">Nucleus</location>
    </subcellularLocation>
</comment>